<protein>
    <submittedName>
        <fullName evidence="2">Amidase</fullName>
    </submittedName>
</protein>
<dbReference type="InterPro" id="IPR036928">
    <property type="entry name" value="AS_sf"/>
</dbReference>
<dbReference type="SUPFAM" id="SSF75304">
    <property type="entry name" value="Amidase signature (AS) enzymes"/>
    <property type="match status" value="1"/>
</dbReference>
<accession>A0A220MER7</accession>
<dbReference type="PANTHER" id="PTHR42678">
    <property type="entry name" value="AMIDASE"/>
    <property type="match status" value="1"/>
</dbReference>
<gene>
    <name evidence="2" type="ORF">BP422_07935</name>
</gene>
<evidence type="ECO:0000313" key="2">
    <source>
        <dbReference type="EMBL" id="ASJ53498.1"/>
    </source>
</evidence>
<name>A0A220MER7_9BACL</name>
<dbReference type="Proteomes" id="UP000197781">
    <property type="component" value="Chromosome"/>
</dbReference>
<dbReference type="Gene3D" id="3.90.1300.10">
    <property type="entry name" value="Amidase signature (AS) domain"/>
    <property type="match status" value="1"/>
</dbReference>
<feature type="domain" description="Amidase" evidence="1">
    <location>
        <begin position="25"/>
        <end position="462"/>
    </location>
</feature>
<reference evidence="2 3" key="1">
    <citation type="submission" date="2016-11" db="EMBL/GenBank/DDBJ databases">
        <authorList>
            <person name="Jaros S."/>
            <person name="Januszkiewicz K."/>
            <person name="Wedrychowicz H."/>
        </authorList>
    </citation>
    <scope>NUCLEOTIDE SEQUENCE [LARGE SCALE GENOMIC DNA]</scope>
    <source>
        <strain evidence="2 3">NF2</strain>
    </source>
</reference>
<dbReference type="NCBIfam" id="NF005300">
    <property type="entry name" value="PRK06828.1"/>
    <property type="match status" value="1"/>
</dbReference>
<organism evidence="2 3">
    <name type="scientific">Brevibacillus formosus</name>
    <dbReference type="NCBI Taxonomy" id="54913"/>
    <lineage>
        <taxon>Bacteria</taxon>
        <taxon>Bacillati</taxon>
        <taxon>Bacillota</taxon>
        <taxon>Bacilli</taxon>
        <taxon>Bacillales</taxon>
        <taxon>Paenibacillaceae</taxon>
        <taxon>Brevibacillus</taxon>
    </lineage>
</organism>
<dbReference type="InterPro" id="IPR023631">
    <property type="entry name" value="Amidase_dom"/>
</dbReference>
<dbReference type="KEGG" id="bfm:BP422_07935"/>
<dbReference type="AlphaFoldDB" id="A0A220MER7"/>
<dbReference type="RefSeq" id="WP_088907296.1">
    <property type="nucleotide sequence ID" value="NZ_CP018145.1"/>
</dbReference>
<dbReference type="Pfam" id="PF01425">
    <property type="entry name" value="Amidase"/>
    <property type="match status" value="1"/>
</dbReference>
<dbReference type="PANTHER" id="PTHR42678:SF34">
    <property type="entry name" value="OS04G0183300 PROTEIN"/>
    <property type="match status" value="1"/>
</dbReference>
<dbReference type="EMBL" id="CP018145">
    <property type="protein sequence ID" value="ASJ53498.1"/>
    <property type="molecule type" value="Genomic_DNA"/>
</dbReference>
<proteinExistence type="predicted"/>
<evidence type="ECO:0000313" key="3">
    <source>
        <dbReference type="Proteomes" id="UP000197781"/>
    </source>
</evidence>
<sequence>MSLIHETSILEWQAAMTAGTTTSRELTLAFLQRIATYNKQGIRINAICELNPDALAIAESLDRERAVSGSRGPLHGIPVLIKDNIATSDKMHTTAGALALADSFASADAFVVTKLREAGAVLLGKTNLTEWANYISNDMPDGYSSRGGQVLNPYGPGVLDVGGSSSGSAAAIAAGFAVVSVGTETCGSILHPAEHNSLVGIKPTVGLISRSGIIPISHSQDTAGPMARTVTDAAILLGALTGIDENDPVTGKSEGLGHTDYLPFLDADGLRGARIGVVRSRFLAECDNEEIALYEAAIAKLKEAGATVIDAVTIPTENAKWDRQVLVHEFKVGVNAYLKTLPASYPIRSLQDVIAFNRAHEEQALLYGQELLEESEQTSGTLTEPEYLANRLFDLEMTQKQGLDAVIKEHELDALLYPRSTGYAIPAKAGYPSITVPAGYTSAGKPFGIMLTGLAFQEPTLLRLAYAYEQATRLRVAPNMTKA</sequence>
<evidence type="ECO:0000259" key="1">
    <source>
        <dbReference type="Pfam" id="PF01425"/>
    </source>
</evidence>